<dbReference type="Gene3D" id="3.40.50.1820">
    <property type="entry name" value="alpha/beta hydrolase"/>
    <property type="match status" value="1"/>
</dbReference>
<dbReference type="PANTHER" id="PTHR48098">
    <property type="entry name" value="ENTEROCHELIN ESTERASE-RELATED"/>
    <property type="match status" value="1"/>
</dbReference>
<dbReference type="SUPFAM" id="SSF53474">
    <property type="entry name" value="alpha/beta-Hydrolases"/>
    <property type="match status" value="1"/>
</dbReference>
<proteinExistence type="predicted"/>
<name>A0A6P1Y518_9SPIR</name>
<keyword evidence="1" id="KW-0378">Hydrolase</keyword>
<sequence>MPSCGSSFSTKRDITNHISLSGIDITVSEPAEYNLQHRYPAVFVNDGQIEYLKSLASSIFLFGLHARSRFDDYTPWAAESFRTDCPPFGGKGAEYHHLLFKTLLPELKTKYPLDDSRLAYGGHSLGGLAAVWSLFEYTDIPYIFSLCGSFWYPGFPEYCREHKVLHSNASVYLLNGKREGGKHGNRLENAPKYAAEVHQALRVQIAHTTVVFDPFGHHDKMLERFRAVQQWLTECWQL</sequence>
<reference evidence="1 2" key="1">
    <citation type="submission" date="2020-01" db="EMBL/GenBank/DDBJ databases">
        <title>Complete genome sequence of a human oral phylogroup 1 Treponema sp. strain ATCC 700766, originally isolated from periodontitis dental plaque.</title>
        <authorList>
            <person name="Chan Y."/>
            <person name="Huo Y.-B."/>
            <person name="Yu X.-L."/>
            <person name="Zeng H."/>
            <person name="Leung W.-K."/>
            <person name="Watt R.M."/>
        </authorList>
    </citation>
    <scope>NUCLEOTIDE SEQUENCE [LARGE SCALE GENOMIC DNA]</scope>
    <source>
        <strain evidence="1 2">OMZ 804</strain>
    </source>
</reference>
<dbReference type="KEGG" id="trz:GWP43_05475"/>
<evidence type="ECO:0000313" key="2">
    <source>
        <dbReference type="Proteomes" id="UP000464374"/>
    </source>
</evidence>
<dbReference type="InterPro" id="IPR029058">
    <property type="entry name" value="AB_hydrolase_fold"/>
</dbReference>
<dbReference type="Proteomes" id="UP000464374">
    <property type="component" value="Chromosome"/>
</dbReference>
<organism evidence="1 2">
    <name type="scientific">Treponema vincentii</name>
    <dbReference type="NCBI Taxonomy" id="69710"/>
    <lineage>
        <taxon>Bacteria</taxon>
        <taxon>Pseudomonadati</taxon>
        <taxon>Spirochaetota</taxon>
        <taxon>Spirochaetia</taxon>
        <taxon>Spirochaetales</taxon>
        <taxon>Treponemataceae</taxon>
        <taxon>Treponema</taxon>
    </lineage>
</organism>
<dbReference type="AlphaFoldDB" id="A0A6P1Y518"/>
<protein>
    <submittedName>
        <fullName evidence="1">Alpha/beta hydrolase</fullName>
    </submittedName>
</protein>
<accession>A0A6P1Y518</accession>
<dbReference type="InterPro" id="IPR000801">
    <property type="entry name" value="Esterase-like"/>
</dbReference>
<dbReference type="InterPro" id="IPR050583">
    <property type="entry name" value="Mycobacterial_A85_antigen"/>
</dbReference>
<dbReference type="GO" id="GO:0016787">
    <property type="term" value="F:hydrolase activity"/>
    <property type="evidence" value="ECO:0007669"/>
    <property type="project" value="UniProtKB-KW"/>
</dbReference>
<dbReference type="Pfam" id="PF00756">
    <property type="entry name" value="Esterase"/>
    <property type="match status" value="1"/>
</dbReference>
<dbReference type="EMBL" id="CP048020">
    <property type="protein sequence ID" value="QHX44489.1"/>
    <property type="molecule type" value="Genomic_DNA"/>
</dbReference>
<evidence type="ECO:0000313" key="1">
    <source>
        <dbReference type="EMBL" id="QHX44489.1"/>
    </source>
</evidence>
<gene>
    <name evidence="1" type="ORF">GWP43_05475</name>
</gene>
<dbReference type="PANTHER" id="PTHR48098:SF6">
    <property type="entry name" value="FERRI-BACILLIBACTIN ESTERASE BESA"/>
    <property type="match status" value="1"/>
</dbReference>